<gene>
    <name evidence="1" type="ORF">E3O23_07180</name>
</gene>
<sequence>MFTERHRAILEFEMKWTPGAGESKRDAIRDTFGIGVSRYHQILRYLCFQPEARDFAPEFTEPWLDRQPVRVRQLTSAADPTRNT</sequence>
<name>A0A4R8UGI8_9MICO</name>
<accession>A0A4R8UGI8</accession>
<dbReference type="OrthoDB" id="3268863at2"/>
<protein>
    <submittedName>
        <fullName evidence="1">DUF3263 domain-containing protein</fullName>
    </submittedName>
</protein>
<dbReference type="RefSeq" id="WP_134489571.1">
    <property type="nucleotide sequence ID" value="NZ_SOEZ01000038.1"/>
</dbReference>
<evidence type="ECO:0000313" key="1">
    <source>
        <dbReference type="EMBL" id="TFB51960.1"/>
    </source>
</evidence>
<reference evidence="1 2" key="1">
    <citation type="submission" date="2019-03" db="EMBL/GenBank/DDBJ databases">
        <title>Genomics of glacier-inhabiting Cryobacterium strains.</title>
        <authorList>
            <person name="Liu Q."/>
            <person name="Xin Y.-H."/>
        </authorList>
    </citation>
    <scope>NUCLEOTIDE SEQUENCE [LARGE SCALE GENOMIC DNA]</scope>
    <source>
        <strain evidence="1 2">Sr47</strain>
    </source>
</reference>
<dbReference type="Proteomes" id="UP000297866">
    <property type="component" value="Unassembled WGS sequence"/>
</dbReference>
<dbReference type="EMBL" id="SOEZ01000038">
    <property type="protein sequence ID" value="TFB51960.1"/>
    <property type="molecule type" value="Genomic_DNA"/>
</dbReference>
<keyword evidence="2" id="KW-1185">Reference proteome</keyword>
<proteinExistence type="predicted"/>
<comment type="caution">
    <text evidence="1">The sequence shown here is derived from an EMBL/GenBank/DDBJ whole genome shotgun (WGS) entry which is preliminary data.</text>
</comment>
<dbReference type="Pfam" id="PF11662">
    <property type="entry name" value="DUF3263"/>
    <property type="match status" value="1"/>
</dbReference>
<dbReference type="AlphaFoldDB" id="A0A4R8UGI8"/>
<dbReference type="InterPro" id="IPR021678">
    <property type="entry name" value="DUF3263"/>
</dbReference>
<organism evidence="1 2">
    <name type="scientific">Cryobacterium tagatosivorans</name>
    <dbReference type="NCBI Taxonomy" id="1259199"/>
    <lineage>
        <taxon>Bacteria</taxon>
        <taxon>Bacillati</taxon>
        <taxon>Actinomycetota</taxon>
        <taxon>Actinomycetes</taxon>
        <taxon>Micrococcales</taxon>
        <taxon>Microbacteriaceae</taxon>
        <taxon>Cryobacterium</taxon>
    </lineage>
</organism>
<evidence type="ECO:0000313" key="2">
    <source>
        <dbReference type="Proteomes" id="UP000297866"/>
    </source>
</evidence>